<dbReference type="InterPro" id="IPR005828">
    <property type="entry name" value="MFS_sugar_transport-like"/>
</dbReference>
<evidence type="ECO:0000256" key="5">
    <source>
        <dbReference type="SAM" id="Phobius"/>
    </source>
</evidence>
<comment type="caution">
    <text evidence="6">The sequence shown here is derived from an EMBL/GenBank/DDBJ whole genome shotgun (WGS) entry which is preliminary data.</text>
</comment>
<dbReference type="Proteomes" id="UP001163046">
    <property type="component" value="Unassembled WGS sequence"/>
</dbReference>
<comment type="subcellular location">
    <subcellularLocation>
        <location evidence="1">Membrane</location>
        <topology evidence="1">Multi-pass membrane protein</topology>
    </subcellularLocation>
</comment>
<dbReference type="Pfam" id="PF00083">
    <property type="entry name" value="Sugar_tr"/>
    <property type="match status" value="1"/>
</dbReference>
<dbReference type="GO" id="GO:0016020">
    <property type="term" value="C:membrane"/>
    <property type="evidence" value="ECO:0007669"/>
    <property type="project" value="UniProtKB-SubCell"/>
</dbReference>
<keyword evidence="7" id="KW-1185">Reference proteome</keyword>
<keyword evidence="3 5" id="KW-1133">Transmembrane helix</keyword>
<feature type="transmembrane region" description="Helical" evidence="5">
    <location>
        <begin position="306"/>
        <end position="325"/>
    </location>
</feature>
<sequence length="445" mass="49670">MPQEADSESHHFDDVLRYVGEFGLWQKFLYFSSCFLIIVPSALQIASLVFATGTPKFHCVTPNVTCDENKCCHDCTNYMFDESFTSTVTEWNLICDKANIAATVQSLFVAGMMAGSLLFGVISDFFGRRFCLFLCSALAMGFSVASSFVDCLSFFTFLRFCSGAAITGLFVGHYVYILELVGSSYRTLAGKVQDVFWVLGACIMVLIAYLVRDWRQVLLIASFPAGFFYVLWRVFPESLRWLVSQGRLEAAHAILMKYAEKSSVVVDSEILTSMLERCRAVENRATSEIKRSPLDLVRTPRMRKRTVILCYNWLVLNMIFYGIMLYVPGLAGNMYLNIFLIFGRRVPHCMFMMVSGISCLLVLAVPEDLKGLVTALALIGRFFGSASFSNIYLYSSETVPDDYQGQLPGVSVTLPLVILGVLTLIAGVVSLWLPETLLSNMGENS</sequence>
<evidence type="ECO:0000256" key="3">
    <source>
        <dbReference type="ARBA" id="ARBA00022989"/>
    </source>
</evidence>
<evidence type="ECO:0008006" key="8">
    <source>
        <dbReference type="Google" id="ProtNLM"/>
    </source>
</evidence>
<feature type="transmembrane region" description="Helical" evidence="5">
    <location>
        <begin position="372"/>
        <end position="394"/>
    </location>
</feature>
<evidence type="ECO:0000256" key="1">
    <source>
        <dbReference type="ARBA" id="ARBA00004141"/>
    </source>
</evidence>
<dbReference type="Gene3D" id="1.20.1250.20">
    <property type="entry name" value="MFS general substrate transporter like domains"/>
    <property type="match status" value="1"/>
</dbReference>
<dbReference type="SUPFAM" id="SSF103473">
    <property type="entry name" value="MFS general substrate transporter"/>
    <property type="match status" value="1"/>
</dbReference>
<accession>A0A9X0CUP0</accession>
<feature type="transmembrane region" description="Helical" evidence="5">
    <location>
        <begin position="130"/>
        <end position="148"/>
    </location>
</feature>
<feature type="transmembrane region" description="Helical" evidence="5">
    <location>
        <begin position="195"/>
        <end position="211"/>
    </location>
</feature>
<dbReference type="AlphaFoldDB" id="A0A9X0CUP0"/>
<feature type="transmembrane region" description="Helical" evidence="5">
    <location>
        <begin position="414"/>
        <end position="433"/>
    </location>
</feature>
<dbReference type="GO" id="GO:0022857">
    <property type="term" value="F:transmembrane transporter activity"/>
    <property type="evidence" value="ECO:0007669"/>
    <property type="project" value="InterPro"/>
</dbReference>
<name>A0A9X0CUP0_9CNID</name>
<keyword evidence="4 5" id="KW-0472">Membrane</keyword>
<evidence type="ECO:0000313" key="7">
    <source>
        <dbReference type="Proteomes" id="UP001163046"/>
    </source>
</evidence>
<organism evidence="6 7">
    <name type="scientific">Desmophyllum pertusum</name>
    <dbReference type="NCBI Taxonomy" id="174260"/>
    <lineage>
        <taxon>Eukaryota</taxon>
        <taxon>Metazoa</taxon>
        <taxon>Cnidaria</taxon>
        <taxon>Anthozoa</taxon>
        <taxon>Hexacorallia</taxon>
        <taxon>Scleractinia</taxon>
        <taxon>Caryophylliina</taxon>
        <taxon>Caryophylliidae</taxon>
        <taxon>Desmophyllum</taxon>
    </lineage>
</organism>
<proteinExistence type="predicted"/>
<evidence type="ECO:0000256" key="4">
    <source>
        <dbReference type="ARBA" id="ARBA00023136"/>
    </source>
</evidence>
<protein>
    <recommendedName>
        <fullName evidence="8">Organic cation transporter protein</fullName>
    </recommendedName>
</protein>
<dbReference type="EMBL" id="MU826827">
    <property type="protein sequence ID" value="KAJ7374878.1"/>
    <property type="molecule type" value="Genomic_DNA"/>
</dbReference>
<feature type="transmembrane region" description="Helical" evidence="5">
    <location>
        <begin position="28"/>
        <end position="51"/>
    </location>
</feature>
<feature type="transmembrane region" description="Helical" evidence="5">
    <location>
        <begin position="154"/>
        <end position="175"/>
    </location>
</feature>
<reference evidence="6" key="1">
    <citation type="submission" date="2023-01" db="EMBL/GenBank/DDBJ databases">
        <title>Genome assembly of the deep-sea coral Lophelia pertusa.</title>
        <authorList>
            <person name="Herrera S."/>
            <person name="Cordes E."/>
        </authorList>
    </citation>
    <scope>NUCLEOTIDE SEQUENCE</scope>
    <source>
        <strain evidence="6">USNM1676648</strain>
        <tissue evidence="6">Polyp</tissue>
    </source>
</reference>
<dbReference type="OrthoDB" id="5296287at2759"/>
<evidence type="ECO:0000313" key="6">
    <source>
        <dbReference type="EMBL" id="KAJ7374878.1"/>
    </source>
</evidence>
<feature type="transmembrane region" description="Helical" evidence="5">
    <location>
        <begin position="100"/>
        <end position="123"/>
    </location>
</feature>
<feature type="transmembrane region" description="Helical" evidence="5">
    <location>
        <begin position="345"/>
        <end position="365"/>
    </location>
</feature>
<evidence type="ECO:0000256" key="2">
    <source>
        <dbReference type="ARBA" id="ARBA00022692"/>
    </source>
</evidence>
<dbReference type="PANTHER" id="PTHR24064">
    <property type="entry name" value="SOLUTE CARRIER FAMILY 22 MEMBER"/>
    <property type="match status" value="1"/>
</dbReference>
<keyword evidence="2 5" id="KW-0812">Transmembrane</keyword>
<gene>
    <name evidence="6" type="ORF">OS493_005231</name>
</gene>
<dbReference type="InterPro" id="IPR036259">
    <property type="entry name" value="MFS_trans_sf"/>
</dbReference>